<dbReference type="AlphaFoldDB" id="A0A381VZS2"/>
<gene>
    <name evidence="1" type="ORF">METZ01_LOCUS98644</name>
</gene>
<protein>
    <submittedName>
        <fullName evidence="1">Uncharacterized protein</fullName>
    </submittedName>
</protein>
<reference evidence="1" key="1">
    <citation type="submission" date="2018-05" db="EMBL/GenBank/DDBJ databases">
        <authorList>
            <person name="Lanie J.A."/>
            <person name="Ng W.-L."/>
            <person name="Kazmierczak K.M."/>
            <person name="Andrzejewski T.M."/>
            <person name="Davidsen T.M."/>
            <person name="Wayne K.J."/>
            <person name="Tettelin H."/>
            <person name="Glass J.I."/>
            <person name="Rusch D."/>
            <person name="Podicherti R."/>
            <person name="Tsui H.-C.T."/>
            <person name="Winkler M.E."/>
        </authorList>
    </citation>
    <scope>NUCLEOTIDE SEQUENCE</scope>
</reference>
<organism evidence="1">
    <name type="scientific">marine metagenome</name>
    <dbReference type="NCBI Taxonomy" id="408172"/>
    <lineage>
        <taxon>unclassified sequences</taxon>
        <taxon>metagenomes</taxon>
        <taxon>ecological metagenomes</taxon>
    </lineage>
</organism>
<evidence type="ECO:0000313" key="1">
    <source>
        <dbReference type="EMBL" id="SVA45790.1"/>
    </source>
</evidence>
<name>A0A381VZS2_9ZZZZ</name>
<dbReference type="EMBL" id="UINC01010277">
    <property type="protein sequence ID" value="SVA45790.1"/>
    <property type="molecule type" value="Genomic_DNA"/>
</dbReference>
<accession>A0A381VZS2</accession>
<proteinExistence type="predicted"/>
<sequence length="214" mass="25432">MNFKRVENIESSSWSEKELRLVNHVELFQCKPAILKKVESRFFALQKGLEKEITPLSTNLPKKLDLVKNQIARGENHNGFPYLSLDYPQNFSKTEMFTMRTLFWWGHYLGYSLILKGERLTIYLERLLENRNTEPFQDIFVCLAPTPWEWELNEKNYSLISKSNAEEFQKTFLELGYLKLMRVVTVTDEKFMALNWTQTGIQFWKDLTPITMEK</sequence>